<dbReference type="InterPro" id="IPR048254">
    <property type="entry name" value="CDP_ALCOHOL_P_TRANSF_CS"/>
</dbReference>
<evidence type="ECO:0000256" key="15">
    <source>
        <dbReference type="ARBA" id="ARBA00023264"/>
    </source>
</evidence>
<evidence type="ECO:0000256" key="3">
    <source>
        <dbReference type="ARBA" id="ARBA00004141"/>
    </source>
</evidence>
<evidence type="ECO:0000256" key="11">
    <source>
        <dbReference type="ARBA" id="ARBA00022989"/>
    </source>
</evidence>
<evidence type="ECO:0000256" key="18">
    <source>
        <dbReference type="SAM" id="Phobius"/>
    </source>
</evidence>
<evidence type="ECO:0000256" key="13">
    <source>
        <dbReference type="ARBA" id="ARBA00023136"/>
    </source>
</evidence>
<protein>
    <recommendedName>
        <fullName evidence="5 16">CDP-diacylglycerol--inositol 3-phosphatidyltransferase</fullName>
        <ecNumber evidence="5 16">2.7.8.11</ecNumber>
    </recommendedName>
</protein>
<feature type="transmembrane region" description="Helical" evidence="18">
    <location>
        <begin position="95"/>
        <end position="114"/>
    </location>
</feature>
<dbReference type="GO" id="GO:0005794">
    <property type="term" value="C:Golgi apparatus"/>
    <property type="evidence" value="ECO:0007669"/>
    <property type="project" value="TreeGrafter"/>
</dbReference>
<keyword evidence="13 16" id="KW-0472">Membrane</keyword>
<evidence type="ECO:0000256" key="1">
    <source>
        <dbReference type="ARBA" id="ARBA00001936"/>
    </source>
</evidence>
<evidence type="ECO:0000256" key="8">
    <source>
        <dbReference type="ARBA" id="ARBA00022692"/>
    </source>
</evidence>
<evidence type="ECO:0000256" key="10">
    <source>
        <dbReference type="ARBA" id="ARBA00022842"/>
    </source>
</evidence>
<evidence type="ECO:0000256" key="17">
    <source>
        <dbReference type="RuleBase" id="RU003750"/>
    </source>
</evidence>
<evidence type="ECO:0000256" key="16">
    <source>
        <dbReference type="PIRNR" id="PIRNR000848"/>
    </source>
</evidence>
<dbReference type="Gene3D" id="1.20.120.1760">
    <property type="match status" value="1"/>
</dbReference>
<dbReference type="GO" id="GO:0046872">
    <property type="term" value="F:metal ion binding"/>
    <property type="evidence" value="ECO:0007669"/>
    <property type="project" value="UniProtKB-KW"/>
</dbReference>
<comment type="cofactor">
    <cofactor evidence="2">
        <name>Mg(2+)</name>
        <dbReference type="ChEBI" id="CHEBI:18420"/>
    </cofactor>
</comment>
<dbReference type="PANTHER" id="PTHR15362">
    <property type="entry name" value="PHOSPHATIDYLINOSITOL SYNTHASE"/>
    <property type="match status" value="1"/>
</dbReference>
<organism evidence="19 20">
    <name type="scientific">Blepharisma stoltei</name>
    <dbReference type="NCBI Taxonomy" id="1481888"/>
    <lineage>
        <taxon>Eukaryota</taxon>
        <taxon>Sar</taxon>
        <taxon>Alveolata</taxon>
        <taxon>Ciliophora</taxon>
        <taxon>Postciliodesmatophora</taxon>
        <taxon>Heterotrichea</taxon>
        <taxon>Heterotrichida</taxon>
        <taxon>Blepharismidae</taxon>
        <taxon>Blepharisma</taxon>
    </lineage>
</organism>
<dbReference type="Proteomes" id="UP001162131">
    <property type="component" value="Unassembled WGS sequence"/>
</dbReference>
<keyword evidence="7 16" id="KW-0808">Transferase</keyword>
<dbReference type="AlphaFoldDB" id="A0AAU9IZ38"/>
<evidence type="ECO:0000256" key="6">
    <source>
        <dbReference type="ARBA" id="ARBA00022516"/>
    </source>
</evidence>
<evidence type="ECO:0000313" key="19">
    <source>
        <dbReference type="EMBL" id="CAG9319835.1"/>
    </source>
</evidence>
<dbReference type="PANTHER" id="PTHR15362:SF4">
    <property type="entry name" value="CDP-DIACYLGLYCEROL--INOSITOL 3-PHOSPHATIDYLTRANSFERASE"/>
    <property type="match status" value="1"/>
</dbReference>
<evidence type="ECO:0000256" key="5">
    <source>
        <dbReference type="ARBA" id="ARBA00013212"/>
    </source>
</evidence>
<keyword evidence="9" id="KW-0479">Metal-binding</keyword>
<proteinExistence type="inferred from homology"/>
<dbReference type="GO" id="GO:0003881">
    <property type="term" value="F:CDP-diacylglycerol-inositol 3-phosphatidyltransferase activity"/>
    <property type="evidence" value="ECO:0007669"/>
    <property type="project" value="UniProtKB-UniRule"/>
</dbReference>
<evidence type="ECO:0000256" key="9">
    <source>
        <dbReference type="ARBA" id="ARBA00022723"/>
    </source>
</evidence>
<comment type="catalytic activity">
    <reaction evidence="16">
        <text>a CDP-1,2-diacyl-sn-glycerol + myo-inositol = a 1,2-diacyl-sn-glycero-3-phospho-(1D-myo-inositol) + CMP + H(+)</text>
        <dbReference type="Rhea" id="RHEA:11580"/>
        <dbReference type="ChEBI" id="CHEBI:15378"/>
        <dbReference type="ChEBI" id="CHEBI:17268"/>
        <dbReference type="ChEBI" id="CHEBI:57880"/>
        <dbReference type="ChEBI" id="CHEBI:58332"/>
        <dbReference type="ChEBI" id="CHEBI:60377"/>
        <dbReference type="EC" id="2.7.8.11"/>
    </reaction>
</comment>
<evidence type="ECO:0000256" key="12">
    <source>
        <dbReference type="ARBA" id="ARBA00023098"/>
    </source>
</evidence>
<sequence length="208" mass="23721">MVHVLLYYANIIDYGRILFLLWAMAVYQSNPLAFIFFYVVSAALDAVDGMAARHFHQTSNVGMVLDMSIDRMAYLVIQAINFILFPQYANVYLTLIILDGVSHIAMVSSSLISGKTTHKLKDEDTHWLLRLYYGTHLLFTLCLCSEGFAVISYITYYYQFEGILGVLHKALFVFFAAGTFVKQVINVFQIQHAAKQYQLFLDSPKKKA</sequence>
<dbReference type="InterPro" id="IPR043130">
    <property type="entry name" value="CDP-OH_PTrfase_TM_dom"/>
</dbReference>
<evidence type="ECO:0000256" key="2">
    <source>
        <dbReference type="ARBA" id="ARBA00001946"/>
    </source>
</evidence>
<feature type="transmembrane region" description="Helical" evidence="18">
    <location>
        <begin position="162"/>
        <end position="181"/>
    </location>
</feature>
<keyword evidence="15 16" id="KW-1208">Phospholipid metabolism</keyword>
<keyword evidence="12 16" id="KW-0443">Lipid metabolism</keyword>
<dbReference type="PROSITE" id="PS00379">
    <property type="entry name" value="CDP_ALCOHOL_P_TRANSF"/>
    <property type="match status" value="1"/>
</dbReference>
<dbReference type="InterPro" id="IPR014387">
    <property type="entry name" value="CDP_diag_ino_3_P_euk"/>
</dbReference>
<evidence type="ECO:0000256" key="14">
    <source>
        <dbReference type="ARBA" id="ARBA00023209"/>
    </source>
</evidence>
<keyword evidence="10" id="KW-0460">Magnesium</keyword>
<evidence type="ECO:0000256" key="4">
    <source>
        <dbReference type="ARBA" id="ARBA00010441"/>
    </source>
</evidence>
<dbReference type="EMBL" id="CAJZBQ010000024">
    <property type="protein sequence ID" value="CAG9319835.1"/>
    <property type="molecule type" value="Genomic_DNA"/>
</dbReference>
<dbReference type="Pfam" id="PF01066">
    <property type="entry name" value="CDP-OH_P_transf"/>
    <property type="match status" value="1"/>
</dbReference>
<name>A0AAU9IZ38_9CILI</name>
<keyword evidence="6 16" id="KW-0444">Lipid biosynthesis</keyword>
<comment type="similarity">
    <text evidence="4 16 17">Belongs to the CDP-alcohol phosphatidyltransferase class-I family.</text>
</comment>
<keyword evidence="20" id="KW-1185">Reference proteome</keyword>
<feature type="transmembrane region" description="Helical" evidence="18">
    <location>
        <begin position="135"/>
        <end position="156"/>
    </location>
</feature>
<keyword evidence="11 18" id="KW-1133">Transmembrane helix</keyword>
<keyword evidence="8 18" id="KW-0812">Transmembrane</keyword>
<dbReference type="GO" id="GO:0006661">
    <property type="term" value="P:phosphatidylinositol biosynthetic process"/>
    <property type="evidence" value="ECO:0007669"/>
    <property type="project" value="TreeGrafter"/>
</dbReference>
<keyword evidence="14 16" id="KW-0594">Phospholipid biosynthesis</keyword>
<evidence type="ECO:0000313" key="20">
    <source>
        <dbReference type="Proteomes" id="UP001162131"/>
    </source>
</evidence>
<dbReference type="EC" id="2.7.8.11" evidence="5 16"/>
<comment type="subcellular location">
    <subcellularLocation>
        <location evidence="3">Membrane</location>
        <topology evidence="3">Multi-pass membrane protein</topology>
    </subcellularLocation>
</comment>
<dbReference type="GO" id="GO:0016020">
    <property type="term" value="C:membrane"/>
    <property type="evidence" value="ECO:0007669"/>
    <property type="project" value="UniProtKB-SubCell"/>
</dbReference>
<comment type="cofactor">
    <cofactor evidence="1">
        <name>Mn(2+)</name>
        <dbReference type="ChEBI" id="CHEBI:29035"/>
    </cofactor>
</comment>
<evidence type="ECO:0000256" key="7">
    <source>
        <dbReference type="ARBA" id="ARBA00022679"/>
    </source>
</evidence>
<comment type="caution">
    <text evidence="19">The sequence shown here is derived from an EMBL/GenBank/DDBJ whole genome shotgun (WGS) entry which is preliminary data.</text>
</comment>
<reference evidence="19" key="1">
    <citation type="submission" date="2021-09" db="EMBL/GenBank/DDBJ databases">
        <authorList>
            <consortium name="AG Swart"/>
            <person name="Singh M."/>
            <person name="Singh A."/>
            <person name="Seah K."/>
            <person name="Emmerich C."/>
        </authorList>
    </citation>
    <scope>NUCLEOTIDE SEQUENCE</scope>
    <source>
        <strain evidence="19">ATCC30299</strain>
    </source>
</reference>
<dbReference type="PIRSF" id="PIRSF000848">
    <property type="entry name" value="CDP_diag_ino_3_P"/>
    <property type="match status" value="1"/>
</dbReference>
<accession>A0AAU9IZ38</accession>
<dbReference type="InterPro" id="IPR000462">
    <property type="entry name" value="CDP-OH_P_trans"/>
</dbReference>
<gene>
    <name evidence="19" type="ORF">BSTOLATCC_MIC25080</name>
</gene>